<dbReference type="CDD" id="cd07829">
    <property type="entry name" value="STKc_CDK_like"/>
    <property type="match status" value="1"/>
</dbReference>
<dbReference type="PANTHER" id="PTHR24056:SF254">
    <property type="entry name" value="CYCLIN-DEPENDENT KINASE 2"/>
    <property type="match status" value="1"/>
</dbReference>
<dbReference type="GO" id="GO:0005737">
    <property type="term" value="C:cytoplasm"/>
    <property type="evidence" value="ECO:0007669"/>
    <property type="project" value="TreeGrafter"/>
</dbReference>
<evidence type="ECO:0000256" key="5">
    <source>
        <dbReference type="ARBA" id="ARBA00022741"/>
    </source>
</evidence>
<dbReference type="PROSITE" id="PS50011">
    <property type="entry name" value="PROTEIN_KINASE_DOM"/>
    <property type="match status" value="1"/>
</dbReference>
<dbReference type="SUPFAM" id="SSF56112">
    <property type="entry name" value="Protein kinase-like (PK-like)"/>
    <property type="match status" value="1"/>
</dbReference>
<dbReference type="GO" id="GO:0010389">
    <property type="term" value="P:regulation of G2/M transition of mitotic cell cycle"/>
    <property type="evidence" value="ECO:0007669"/>
    <property type="project" value="TreeGrafter"/>
</dbReference>
<dbReference type="AlphaFoldDB" id="A0AAD5DSR4"/>
<dbReference type="InterPro" id="IPR011009">
    <property type="entry name" value="Kinase-like_dom_sf"/>
</dbReference>
<keyword evidence="8" id="KW-0689">Ribosomal protein</keyword>
<name>A0AAD5DSR4_9CHLO</name>
<dbReference type="FunFam" id="1.10.510.10:FF:000624">
    <property type="entry name" value="Mitogen-activated protein kinase"/>
    <property type="match status" value="1"/>
</dbReference>
<evidence type="ECO:0000256" key="8">
    <source>
        <dbReference type="ARBA" id="ARBA00022980"/>
    </source>
</evidence>
<dbReference type="GO" id="GO:0000307">
    <property type="term" value="C:cyclin-dependent protein kinase holoenzyme complex"/>
    <property type="evidence" value="ECO:0007669"/>
    <property type="project" value="TreeGrafter"/>
</dbReference>
<dbReference type="InterPro" id="IPR009068">
    <property type="entry name" value="uS15_NS1_RNA-bd_sf"/>
</dbReference>
<dbReference type="PANTHER" id="PTHR24056">
    <property type="entry name" value="CELL DIVISION PROTEIN KINASE"/>
    <property type="match status" value="1"/>
</dbReference>
<dbReference type="GO" id="GO:0003735">
    <property type="term" value="F:structural constituent of ribosome"/>
    <property type="evidence" value="ECO:0007669"/>
    <property type="project" value="InterPro"/>
</dbReference>
<evidence type="ECO:0000256" key="4">
    <source>
        <dbReference type="ARBA" id="ARBA00022679"/>
    </source>
</evidence>
<dbReference type="SMART" id="SM00220">
    <property type="entry name" value="S_TKc"/>
    <property type="match status" value="1"/>
</dbReference>
<dbReference type="InterPro" id="IPR000719">
    <property type="entry name" value="Prot_kinase_dom"/>
</dbReference>
<dbReference type="Gene3D" id="1.10.287.10">
    <property type="entry name" value="S15/NS1, RNA-binding"/>
    <property type="match status" value="1"/>
</dbReference>
<keyword evidence="4" id="KW-0808">Transferase</keyword>
<comment type="similarity">
    <text evidence="1">Belongs to the universal ribosomal protein uS15 family.</text>
</comment>
<accession>A0AAD5DSR4</accession>
<reference evidence="12" key="1">
    <citation type="submission" date="2020-11" db="EMBL/GenBank/DDBJ databases">
        <title>Chlorella ohadii genome sequencing and assembly.</title>
        <authorList>
            <person name="Murik O."/>
            <person name="Treves H."/>
            <person name="Kedem I."/>
            <person name="Shotland Y."/>
            <person name="Kaplan A."/>
        </authorList>
    </citation>
    <scope>NUCLEOTIDE SEQUENCE</scope>
    <source>
        <strain evidence="12">1</strain>
    </source>
</reference>
<evidence type="ECO:0000256" key="3">
    <source>
        <dbReference type="ARBA" id="ARBA00022527"/>
    </source>
</evidence>
<proteinExistence type="inferred from homology"/>
<dbReference type="GO" id="GO:0005634">
    <property type="term" value="C:nucleus"/>
    <property type="evidence" value="ECO:0007669"/>
    <property type="project" value="TreeGrafter"/>
</dbReference>
<evidence type="ECO:0000256" key="10">
    <source>
        <dbReference type="ARBA" id="ARBA00035250"/>
    </source>
</evidence>
<dbReference type="SUPFAM" id="SSF47060">
    <property type="entry name" value="S15/NS1 RNA-binding domain"/>
    <property type="match status" value="1"/>
</dbReference>
<sequence>MASAFSSVQARPAFCGAQLAIKQRAARPAAAAFAVSARYRGEGTDLSKVPAFQRHGSDSGSPEVQIARLSARVQQLTEHLATHKKDYGSRRGLLSILSQRKQLMLYLQRTDRAMYERVLKDLNIRPLKKEEASAGGVPTAQPAASAAAIGATLRCFGYQPDVGFTLPVDARRLATRLRGLLYSGLQHCGGGTYALCFRATFLPTGRPVVLKRLRIEQSQEGMPSLALRELSLMRSLEGSAHVVQLLDVLHDPHAGPAGDQARIFLVLESLDRDLRAHLDLEPAAARQLPFVKSAMFQVLSALAHAHTRNTMHRDLKPHNILVDRRTGSVKVGDWGLARTTNPGAPRPHTAEVQTLLYRAPELLLGADIYSLPIDIWSCGCILAELATGQPLFRADTDTQIGMLLAIFKLLGTPDDAQWPGVSRLPDWSPLFPRFRARGLAQAVPQLGPLGLELLSRMLCYDPARRITARQALAHPWPCIASSADTTILAVHNL</sequence>
<dbReference type="Proteomes" id="UP001205105">
    <property type="component" value="Unassembled WGS sequence"/>
</dbReference>
<keyword evidence="7" id="KW-0067">ATP-binding</keyword>
<dbReference type="GO" id="GO:1990904">
    <property type="term" value="C:ribonucleoprotein complex"/>
    <property type="evidence" value="ECO:0007669"/>
    <property type="project" value="UniProtKB-KW"/>
</dbReference>
<keyword evidence="9" id="KW-0687">Ribonucleoprotein</keyword>
<dbReference type="Pfam" id="PF00069">
    <property type="entry name" value="Pkinase"/>
    <property type="match status" value="1"/>
</dbReference>
<dbReference type="PROSITE" id="PS00362">
    <property type="entry name" value="RIBOSOMAL_S15"/>
    <property type="match status" value="1"/>
</dbReference>
<dbReference type="InterPro" id="IPR000589">
    <property type="entry name" value="Ribosomal_uS15"/>
</dbReference>
<protein>
    <recommendedName>
        <fullName evidence="10">Small ribosomal subunit protein uS15c</fullName>
        <ecNumber evidence="2">2.7.11.22</ecNumber>
    </recommendedName>
</protein>
<dbReference type="GO" id="GO:0010468">
    <property type="term" value="P:regulation of gene expression"/>
    <property type="evidence" value="ECO:0007669"/>
    <property type="project" value="TreeGrafter"/>
</dbReference>
<dbReference type="EMBL" id="JADXDR010000059">
    <property type="protein sequence ID" value="KAI7841793.1"/>
    <property type="molecule type" value="Genomic_DNA"/>
</dbReference>
<evidence type="ECO:0000256" key="6">
    <source>
        <dbReference type="ARBA" id="ARBA00022777"/>
    </source>
</evidence>
<keyword evidence="6" id="KW-0418">Kinase</keyword>
<dbReference type="SMART" id="SM01387">
    <property type="entry name" value="Ribosomal_S15"/>
    <property type="match status" value="1"/>
</dbReference>
<evidence type="ECO:0000256" key="2">
    <source>
        <dbReference type="ARBA" id="ARBA00012425"/>
    </source>
</evidence>
<dbReference type="Gene3D" id="3.30.200.20">
    <property type="entry name" value="Phosphorylase Kinase, domain 1"/>
    <property type="match status" value="1"/>
</dbReference>
<dbReference type="NCBIfam" id="TIGR00952">
    <property type="entry name" value="S15_bact"/>
    <property type="match status" value="1"/>
</dbReference>
<dbReference type="GO" id="GO:0004693">
    <property type="term" value="F:cyclin-dependent protein serine/threonine kinase activity"/>
    <property type="evidence" value="ECO:0007669"/>
    <property type="project" value="UniProtKB-EC"/>
</dbReference>
<dbReference type="GO" id="GO:0030332">
    <property type="term" value="F:cyclin binding"/>
    <property type="evidence" value="ECO:0007669"/>
    <property type="project" value="TreeGrafter"/>
</dbReference>
<organism evidence="12 13">
    <name type="scientific">Chlorella ohadii</name>
    <dbReference type="NCBI Taxonomy" id="2649997"/>
    <lineage>
        <taxon>Eukaryota</taxon>
        <taxon>Viridiplantae</taxon>
        <taxon>Chlorophyta</taxon>
        <taxon>core chlorophytes</taxon>
        <taxon>Trebouxiophyceae</taxon>
        <taxon>Chlorellales</taxon>
        <taxon>Chlorellaceae</taxon>
        <taxon>Chlorella clade</taxon>
        <taxon>Chlorella</taxon>
    </lineage>
</organism>
<evidence type="ECO:0000256" key="1">
    <source>
        <dbReference type="ARBA" id="ARBA00008434"/>
    </source>
</evidence>
<evidence type="ECO:0000259" key="11">
    <source>
        <dbReference type="PROSITE" id="PS50011"/>
    </source>
</evidence>
<dbReference type="Gene3D" id="1.10.510.10">
    <property type="entry name" value="Transferase(Phosphotransferase) domain 1"/>
    <property type="match status" value="1"/>
</dbReference>
<comment type="caution">
    <text evidence="12">The sequence shown here is derived from an EMBL/GenBank/DDBJ whole genome shotgun (WGS) entry which is preliminary data.</text>
</comment>
<dbReference type="GO" id="GO:0007165">
    <property type="term" value="P:signal transduction"/>
    <property type="evidence" value="ECO:0007669"/>
    <property type="project" value="TreeGrafter"/>
</dbReference>
<gene>
    <name evidence="12" type="ORF">COHA_004517</name>
</gene>
<dbReference type="GO" id="GO:0005840">
    <property type="term" value="C:ribosome"/>
    <property type="evidence" value="ECO:0007669"/>
    <property type="project" value="UniProtKB-KW"/>
</dbReference>
<dbReference type="GO" id="GO:0006412">
    <property type="term" value="P:translation"/>
    <property type="evidence" value="ECO:0007669"/>
    <property type="project" value="InterPro"/>
</dbReference>
<dbReference type="HAMAP" id="MF_01343_B">
    <property type="entry name" value="Ribosomal_uS15_B"/>
    <property type="match status" value="1"/>
</dbReference>
<dbReference type="CDD" id="cd00353">
    <property type="entry name" value="Ribosomal_S15p_S13e"/>
    <property type="match status" value="1"/>
</dbReference>
<feature type="domain" description="Protein kinase" evidence="11">
    <location>
        <begin position="182"/>
        <end position="477"/>
    </location>
</feature>
<evidence type="ECO:0000313" key="13">
    <source>
        <dbReference type="Proteomes" id="UP001205105"/>
    </source>
</evidence>
<evidence type="ECO:0000256" key="7">
    <source>
        <dbReference type="ARBA" id="ARBA00022840"/>
    </source>
</evidence>
<evidence type="ECO:0000256" key="9">
    <source>
        <dbReference type="ARBA" id="ARBA00023274"/>
    </source>
</evidence>
<keyword evidence="5" id="KW-0547">Nucleotide-binding</keyword>
<keyword evidence="13" id="KW-1185">Reference proteome</keyword>
<dbReference type="InterPro" id="IPR005290">
    <property type="entry name" value="Ribosomal_uS15_bac-type"/>
</dbReference>
<dbReference type="GO" id="GO:0005524">
    <property type="term" value="F:ATP binding"/>
    <property type="evidence" value="ECO:0007669"/>
    <property type="project" value="UniProtKB-KW"/>
</dbReference>
<dbReference type="GO" id="GO:0000082">
    <property type="term" value="P:G1/S transition of mitotic cell cycle"/>
    <property type="evidence" value="ECO:0007669"/>
    <property type="project" value="TreeGrafter"/>
</dbReference>
<keyword evidence="3" id="KW-0723">Serine/threonine-protein kinase</keyword>
<dbReference type="InterPro" id="IPR050108">
    <property type="entry name" value="CDK"/>
</dbReference>
<dbReference type="Pfam" id="PF00312">
    <property type="entry name" value="Ribosomal_S15"/>
    <property type="match status" value="1"/>
</dbReference>
<dbReference type="EC" id="2.7.11.22" evidence="2"/>
<evidence type="ECO:0000313" key="12">
    <source>
        <dbReference type="EMBL" id="KAI7841793.1"/>
    </source>
</evidence>